<feature type="domain" description="UspA" evidence="2">
    <location>
        <begin position="17"/>
        <end position="147"/>
    </location>
</feature>
<dbReference type="PANTHER" id="PTHR46553">
    <property type="entry name" value="ADENINE NUCLEOTIDE ALPHA HYDROLASES-LIKE SUPERFAMILY PROTEIN"/>
    <property type="match status" value="1"/>
</dbReference>
<evidence type="ECO:0000313" key="4">
    <source>
        <dbReference type="Proteomes" id="UP000432015"/>
    </source>
</evidence>
<dbReference type="AlphaFoldDB" id="A0A7K1L5U8"/>
<dbReference type="PANTHER" id="PTHR46553:SF3">
    <property type="entry name" value="ADENINE NUCLEOTIDE ALPHA HYDROLASES-LIKE SUPERFAMILY PROTEIN"/>
    <property type="match status" value="1"/>
</dbReference>
<organism evidence="3 4">
    <name type="scientific">Actinomadura litoris</name>
    <dbReference type="NCBI Taxonomy" id="2678616"/>
    <lineage>
        <taxon>Bacteria</taxon>
        <taxon>Bacillati</taxon>
        <taxon>Actinomycetota</taxon>
        <taxon>Actinomycetes</taxon>
        <taxon>Streptosporangiales</taxon>
        <taxon>Thermomonosporaceae</taxon>
        <taxon>Actinomadura</taxon>
    </lineage>
</organism>
<keyword evidence="4" id="KW-1185">Reference proteome</keyword>
<dbReference type="InterPro" id="IPR006016">
    <property type="entry name" value="UspA"/>
</dbReference>
<protein>
    <submittedName>
        <fullName evidence="3">Universal stress protein</fullName>
    </submittedName>
</protein>
<gene>
    <name evidence="3" type="ORF">GNZ18_24000</name>
</gene>
<dbReference type="InterPro" id="IPR006015">
    <property type="entry name" value="Universal_stress_UspA"/>
</dbReference>
<dbReference type="PRINTS" id="PR01438">
    <property type="entry name" value="UNVRSLSTRESS"/>
</dbReference>
<reference evidence="3 4" key="1">
    <citation type="submission" date="2019-11" db="EMBL/GenBank/DDBJ databases">
        <authorList>
            <person name="Cao P."/>
        </authorList>
    </citation>
    <scope>NUCLEOTIDE SEQUENCE [LARGE SCALE GENOMIC DNA]</scope>
    <source>
        <strain evidence="3 4">NEAU-AAG5</strain>
    </source>
</reference>
<feature type="domain" description="UspA" evidence="2">
    <location>
        <begin position="158"/>
        <end position="291"/>
    </location>
</feature>
<evidence type="ECO:0000256" key="1">
    <source>
        <dbReference type="ARBA" id="ARBA00008791"/>
    </source>
</evidence>
<dbReference type="SUPFAM" id="SSF52402">
    <property type="entry name" value="Adenine nucleotide alpha hydrolases-like"/>
    <property type="match status" value="2"/>
</dbReference>
<dbReference type="Gene3D" id="3.40.50.620">
    <property type="entry name" value="HUPs"/>
    <property type="match status" value="2"/>
</dbReference>
<dbReference type="Proteomes" id="UP000432015">
    <property type="component" value="Unassembled WGS sequence"/>
</dbReference>
<name>A0A7K1L5U8_9ACTN</name>
<dbReference type="CDD" id="cd00293">
    <property type="entry name" value="USP-like"/>
    <property type="match status" value="1"/>
</dbReference>
<dbReference type="EMBL" id="WOFH01000008">
    <property type="protein sequence ID" value="MUN39635.1"/>
    <property type="molecule type" value="Genomic_DNA"/>
</dbReference>
<dbReference type="InterPro" id="IPR014729">
    <property type="entry name" value="Rossmann-like_a/b/a_fold"/>
</dbReference>
<evidence type="ECO:0000313" key="3">
    <source>
        <dbReference type="EMBL" id="MUN39635.1"/>
    </source>
</evidence>
<comment type="caution">
    <text evidence="3">The sequence shown here is derived from an EMBL/GenBank/DDBJ whole genome shotgun (WGS) entry which is preliminary data.</text>
</comment>
<sequence>MDSTVGESMNEQPITGVVVGYDGSEGAVRALDWAADEARTRGAPLTVLHTWDVYVGAPIAVPTADLRAMAGRTLEAGVEHLRGAAPDLKVRAVLARGRAAAELVAAGRTADLIVLGRRGVGGFVGLVLGSVGAQVAAHATCPVVIVRGGADTGPEPGPVVVGVDGSPASRAALAVAFAEADSRGLDLRAVIVWDRLPGGDLPPLVDEAGMRSAAESRLERMVIPLREVHPSVKATAEVVAGTPREVLMDAADGAGLLVVGSRGLGGFRGLLLGSVSHALVHHAPCTVVVVHASESGVGG</sequence>
<accession>A0A7K1L5U8</accession>
<dbReference type="Pfam" id="PF00582">
    <property type="entry name" value="Usp"/>
    <property type="match status" value="2"/>
</dbReference>
<proteinExistence type="inferred from homology"/>
<evidence type="ECO:0000259" key="2">
    <source>
        <dbReference type="Pfam" id="PF00582"/>
    </source>
</evidence>
<comment type="similarity">
    <text evidence="1">Belongs to the universal stress protein A family.</text>
</comment>